<name>A0A219AQ12_METCM</name>
<evidence type="ECO:0000313" key="1">
    <source>
        <dbReference type="EMBL" id="OWT42801.1"/>
    </source>
</evidence>
<organism evidence="1 2">
    <name type="scientific">Pochonia chlamydosporia 170</name>
    <dbReference type="NCBI Taxonomy" id="1380566"/>
    <lineage>
        <taxon>Eukaryota</taxon>
        <taxon>Fungi</taxon>
        <taxon>Dikarya</taxon>
        <taxon>Ascomycota</taxon>
        <taxon>Pezizomycotina</taxon>
        <taxon>Sordariomycetes</taxon>
        <taxon>Hypocreomycetidae</taxon>
        <taxon>Hypocreales</taxon>
        <taxon>Clavicipitaceae</taxon>
        <taxon>Pochonia</taxon>
    </lineage>
</organism>
<gene>
    <name evidence="1" type="ORF">VFPPC_18056</name>
</gene>
<evidence type="ECO:0000313" key="2">
    <source>
        <dbReference type="Proteomes" id="UP000078397"/>
    </source>
</evidence>
<dbReference type="AlphaFoldDB" id="A0A219AQ12"/>
<comment type="caution">
    <text evidence="1">The sequence shown here is derived from an EMBL/GenBank/DDBJ whole genome shotgun (WGS) entry which is preliminary data.</text>
</comment>
<dbReference type="Proteomes" id="UP000078397">
    <property type="component" value="Unassembled WGS sequence"/>
</dbReference>
<protein>
    <submittedName>
        <fullName evidence="1">Uncharacterized protein</fullName>
    </submittedName>
</protein>
<dbReference type="EMBL" id="LSBJ02000006">
    <property type="protein sequence ID" value="OWT42801.1"/>
    <property type="molecule type" value="Genomic_DNA"/>
</dbReference>
<dbReference type="RefSeq" id="XP_022285276.1">
    <property type="nucleotide sequence ID" value="XM_022429716.1"/>
</dbReference>
<sequence>MNDGVGLFMFLHTGQVLPHGFNHQFVLKEHWCRSCVCRPLISLSSSPTWQLMRRNTRSVPPTSESVEDVYTSQQLGNILISHRSAARLVS</sequence>
<proteinExistence type="predicted"/>
<reference evidence="1 2" key="1">
    <citation type="journal article" date="2016" name="PLoS Pathog.">
        <title>Biosynthesis of antibiotic leucinostatins in bio-control fungus Purpureocillium lilacinum and their inhibition on phytophthora revealed by genome mining.</title>
        <authorList>
            <person name="Wang G."/>
            <person name="Liu Z."/>
            <person name="Lin R."/>
            <person name="Li E."/>
            <person name="Mao Z."/>
            <person name="Ling J."/>
            <person name="Yang Y."/>
            <person name="Yin W.B."/>
            <person name="Xie B."/>
        </authorList>
    </citation>
    <scope>NUCLEOTIDE SEQUENCE [LARGE SCALE GENOMIC DNA]</scope>
    <source>
        <strain evidence="1">170</strain>
    </source>
</reference>
<dbReference type="KEGG" id="pchm:VFPPC_18056"/>
<accession>A0A219AQ12</accession>
<dbReference type="GeneID" id="33936929"/>
<keyword evidence="2" id="KW-1185">Reference proteome</keyword>